<dbReference type="Gene3D" id="2.40.50.100">
    <property type="match status" value="1"/>
</dbReference>
<evidence type="ECO:0000256" key="2">
    <source>
        <dbReference type="SAM" id="Coils"/>
    </source>
</evidence>
<dbReference type="InterPro" id="IPR006143">
    <property type="entry name" value="RND_pump_MFP"/>
</dbReference>
<sequence>MNYKHIVFSLAILAGLTGCDLFSKKENTQANQQAPMAVPVDVIVAKMADNQMSFEYPARIQSKQDVTLTPKVSGTIIKQNFKPGDSVKAGQTLFVIEPDTYEASYEVAQAGVLQAEANVKNAKNEMDRVKKLYEQKATSQKEYDSALASFEVAKANFASAKASEKSAKLNLGYTNIKAPFDGVVSENLVDVGTYVIAGNANLVRVVKTNPIEARFYIADTANLDRINNIENKNWVQLNANAKLVLDKNTFDGKVNFIDNIVDQTTGSILAKAEFSNDDGRLLAGTFAKIIMEGFVQKDSFLLPQIAIKQDTTTAYVLVAKDGKVDRKNIQIKYQTSNTAIVYGLENDDQIIINNFNKIRVGAPITAQVKENK</sequence>
<dbReference type="InterPro" id="IPR058624">
    <property type="entry name" value="MdtA-like_HH"/>
</dbReference>
<accession>A0A6G5QE69</accession>
<dbReference type="AlphaFoldDB" id="A0A6G5QE69"/>
<feature type="domain" description="Multidrug resistance protein MdtA-like barrel-sandwich hybrid" evidence="4">
    <location>
        <begin position="65"/>
        <end position="204"/>
    </location>
</feature>
<evidence type="ECO:0000256" key="1">
    <source>
        <dbReference type="ARBA" id="ARBA00009477"/>
    </source>
</evidence>
<organism evidence="6 7">
    <name type="scientific">Campylobacter mucosalis CCUG 21559</name>
    <dbReference type="NCBI Taxonomy" id="1032067"/>
    <lineage>
        <taxon>Bacteria</taxon>
        <taxon>Pseudomonadati</taxon>
        <taxon>Campylobacterota</taxon>
        <taxon>Epsilonproteobacteria</taxon>
        <taxon>Campylobacterales</taxon>
        <taxon>Campylobacteraceae</taxon>
        <taxon>Campylobacter</taxon>
    </lineage>
</organism>
<feature type="domain" description="Multidrug resistance protein MdtA-like beta-barrel" evidence="5">
    <location>
        <begin position="238"/>
        <end position="291"/>
    </location>
</feature>
<proteinExistence type="inferred from homology"/>
<dbReference type="GO" id="GO:0022857">
    <property type="term" value="F:transmembrane transporter activity"/>
    <property type="evidence" value="ECO:0007669"/>
    <property type="project" value="InterPro"/>
</dbReference>
<evidence type="ECO:0000313" key="7">
    <source>
        <dbReference type="Proteomes" id="UP000503264"/>
    </source>
</evidence>
<dbReference type="Pfam" id="PF25944">
    <property type="entry name" value="Beta-barrel_RND"/>
    <property type="match status" value="1"/>
</dbReference>
<comment type="similarity">
    <text evidence="1">Belongs to the membrane fusion protein (MFP) (TC 8.A.1) family.</text>
</comment>
<dbReference type="RefSeq" id="WP_171993263.1">
    <property type="nucleotide sequence ID" value="NZ_CP012542.1"/>
</dbReference>
<dbReference type="Pfam" id="PF25917">
    <property type="entry name" value="BSH_RND"/>
    <property type="match status" value="1"/>
</dbReference>
<keyword evidence="2" id="KW-0175">Coiled coil</keyword>
<dbReference type="GO" id="GO:0046677">
    <property type="term" value="P:response to antibiotic"/>
    <property type="evidence" value="ECO:0007669"/>
    <property type="project" value="TreeGrafter"/>
</dbReference>
<dbReference type="NCBIfam" id="TIGR01730">
    <property type="entry name" value="RND_mfp"/>
    <property type="match status" value="1"/>
</dbReference>
<reference evidence="6 7" key="1">
    <citation type="submission" date="2016-07" db="EMBL/GenBank/DDBJ databases">
        <title>Comparative genomics of the Campylobacter concisus group.</title>
        <authorList>
            <person name="Miller W.G."/>
            <person name="Yee E."/>
            <person name="Chapman M.H."/>
            <person name="Huynh S."/>
            <person name="Bono J.L."/>
            <person name="On S.L.W."/>
            <person name="StLeger J."/>
            <person name="Foster G."/>
            <person name="Parker C.T."/>
        </authorList>
    </citation>
    <scope>NUCLEOTIDE SEQUENCE [LARGE SCALE GENOMIC DNA]</scope>
    <source>
        <strain evidence="6 7">CCUG 21559</strain>
    </source>
</reference>
<evidence type="ECO:0000313" key="6">
    <source>
        <dbReference type="EMBL" id="QCD43958.1"/>
    </source>
</evidence>
<dbReference type="InterPro" id="IPR058625">
    <property type="entry name" value="MdtA-like_BSH"/>
</dbReference>
<name>A0A6G5QE69_9BACT</name>
<gene>
    <name evidence="6" type="primary">cmeA</name>
    <name evidence="6" type="ORF">CMUC_0138</name>
</gene>
<dbReference type="InterPro" id="IPR058626">
    <property type="entry name" value="MdtA-like_b-barrel"/>
</dbReference>
<dbReference type="Pfam" id="PF25876">
    <property type="entry name" value="HH_MFP_RND"/>
    <property type="match status" value="1"/>
</dbReference>
<feature type="coiled-coil region" evidence="2">
    <location>
        <begin position="105"/>
        <end position="139"/>
    </location>
</feature>
<dbReference type="SUPFAM" id="SSF111369">
    <property type="entry name" value="HlyD-like secretion proteins"/>
    <property type="match status" value="1"/>
</dbReference>
<evidence type="ECO:0000259" key="5">
    <source>
        <dbReference type="Pfam" id="PF25944"/>
    </source>
</evidence>
<feature type="domain" description="Multidrug resistance protein MdtA-like alpha-helical hairpin" evidence="3">
    <location>
        <begin position="105"/>
        <end position="174"/>
    </location>
</feature>
<dbReference type="GO" id="GO:0005886">
    <property type="term" value="C:plasma membrane"/>
    <property type="evidence" value="ECO:0007669"/>
    <property type="project" value="TreeGrafter"/>
</dbReference>
<dbReference type="Gene3D" id="2.40.30.170">
    <property type="match status" value="1"/>
</dbReference>
<dbReference type="PROSITE" id="PS51257">
    <property type="entry name" value="PROKAR_LIPOPROTEIN"/>
    <property type="match status" value="1"/>
</dbReference>
<evidence type="ECO:0000259" key="3">
    <source>
        <dbReference type="Pfam" id="PF25876"/>
    </source>
</evidence>
<dbReference type="EMBL" id="CP012542">
    <property type="protein sequence ID" value="QCD43958.1"/>
    <property type="molecule type" value="Genomic_DNA"/>
</dbReference>
<protein>
    <submittedName>
        <fullName evidence="6">Multidrug efflux system CmeABC, periplasmic fusion protein CmeA</fullName>
    </submittedName>
</protein>
<evidence type="ECO:0000259" key="4">
    <source>
        <dbReference type="Pfam" id="PF25917"/>
    </source>
</evidence>
<dbReference type="PANTHER" id="PTHR30158">
    <property type="entry name" value="ACRA/E-RELATED COMPONENT OF DRUG EFFLUX TRANSPORTER"/>
    <property type="match status" value="1"/>
</dbReference>
<dbReference type="GO" id="GO:0030313">
    <property type="term" value="C:cell envelope"/>
    <property type="evidence" value="ECO:0007669"/>
    <property type="project" value="UniProtKB-SubCell"/>
</dbReference>
<dbReference type="Gene3D" id="2.40.420.20">
    <property type="match status" value="1"/>
</dbReference>
<dbReference type="Proteomes" id="UP000503264">
    <property type="component" value="Chromosome"/>
</dbReference>
<keyword evidence="7" id="KW-1185">Reference proteome</keyword>
<dbReference type="Gene3D" id="1.10.287.470">
    <property type="entry name" value="Helix hairpin bin"/>
    <property type="match status" value="1"/>
</dbReference>